<dbReference type="SUPFAM" id="SSF53901">
    <property type="entry name" value="Thiolase-like"/>
    <property type="match status" value="1"/>
</dbReference>
<dbReference type="GO" id="GO:0030639">
    <property type="term" value="P:polyketide biosynthetic process"/>
    <property type="evidence" value="ECO:0007669"/>
    <property type="project" value="UniProtKB-ARBA"/>
</dbReference>
<dbReference type="EMBL" id="LLZJ01000388">
    <property type="protein sequence ID" value="KUL47306.1"/>
    <property type="molecule type" value="Genomic_DNA"/>
</dbReference>
<keyword evidence="2 5" id="KW-0808">Transferase</keyword>
<feature type="domain" description="Ketosynthase family 3 (KS3)" evidence="6">
    <location>
        <begin position="33"/>
        <end position="376"/>
    </location>
</feature>
<proteinExistence type="inferred from homology"/>
<comment type="cofactor">
    <cofactor evidence="1">
        <name>pantetheine 4'-phosphate</name>
        <dbReference type="ChEBI" id="CHEBI:47942"/>
    </cofactor>
</comment>
<evidence type="ECO:0000256" key="1">
    <source>
        <dbReference type="ARBA" id="ARBA00001957"/>
    </source>
</evidence>
<dbReference type="Pfam" id="PF00109">
    <property type="entry name" value="ketoacyl-synt"/>
    <property type="match status" value="1"/>
</dbReference>
<dbReference type="CDD" id="cd00833">
    <property type="entry name" value="PKS"/>
    <property type="match status" value="1"/>
</dbReference>
<dbReference type="Pfam" id="PF08990">
    <property type="entry name" value="Docking"/>
    <property type="match status" value="1"/>
</dbReference>
<evidence type="ECO:0000313" key="8">
    <source>
        <dbReference type="Proteomes" id="UP000053413"/>
    </source>
</evidence>
<name>A0A0X3VUC9_STRVO</name>
<evidence type="ECO:0000313" key="7">
    <source>
        <dbReference type="EMBL" id="KUL47306.1"/>
    </source>
</evidence>
<comment type="caution">
    <text evidence="7">The sequence shown here is derived from an EMBL/GenBank/DDBJ whole genome shotgun (WGS) entry which is preliminary data.</text>
</comment>
<dbReference type="Gene3D" id="3.40.47.10">
    <property type="match status" value="1"/>
</dbReference>
<keyword evidence="3" id="KW-0511">Multifunctional enzyme</keyword>
<evidence type="ECO:0000256" key="4">
    <source>
        <dbReference type="ARBA" id="ARBA00023315"/>
    </source>
</evidence>
<gene>
    <name evidence="7" type="ORF">ADL28_33360</name>
</gene>
<accession>A0A0X3VUC9</accession>
<dbReference type="PANTHER" id="PTHR43775:SF51">
    <property type="entry name" value="INACTIVE PHENOLPHTHIOCEROL SYNTHESIS POLYKETIDE SYNTHASE TYPE I PKS1-RELATED"/>
    <property type="match status" value="1"/>
</dbReference>
<dbReference type="Pfam" id="PF02801">
    <property type="entry name" value="Ketoacyl-synt_C"/>
    <property type="match status" value="1"/>
</dbReference>
<dbReference type="AlphaFoldDB" id="A0A0X3VUC9"/>
<dbReference type="InterPro" id="IPR014030">
    <property type="entry name" value="Ketoacyl_synth_N"/>
</dbReference>
<evidence type="ECO:0000256" key="2">
    <source>
        <dbReference type="ARBA" id="ARBA00022679"/>
    </source>
</evidence>
<dbReference type="SMART" id="SM00825">
    <property type="entry name" value="PKS_KS"/>
    <property type="match status" value="1"/>
</dbReference>
<dbReference type="PROSITE" id="PS00606">
    <property type="entry name" value="KS3_1"/>
    <property type="match status" value="1"/>
</dbReference>
<evidence type="ECO:0000259" key="6">
    <source>
        <dbReference type="PROSITE" id="PS52004"/>
    </source>
</evidence>
<dbReference type="PROSITE" id="PS52004">
    <property type="entry name" value="KS3_2"/>
    <property type="match status" value="1"/>
</dbReference>
<reference evidence="8" key="1">
    <citation type="submission" date="2015-10" db="EMBL/GenBank/DDBJ databases">
        <authorList>
            <person name="Ju K.-S."/>
            <person name="Doroghazi J.R."/>
            <person name="Metcalf W.W."/>
        </authorList>
    </citation>
    <scope>NUCLEOTIDE SEQUENCE [LARGE SCALE GENOMIC DNA]</scope>
    <source>
        <strain evidence="8">NRRL F-8817</strain>
    </source>
</reference>
<dbReference type="PANTHER" id="PTHR43775">
    <property type="entry name" value="FATTY ACID SYNTHASE"/>
    <property type="match status" value="1"/>
</dbReference>
<keyword evidence="4" id="KW-0012">Acyltransferase</keyword>
<evidence type="ECO:0000256" key="3">
    <source>
        <dbReference type="ARBA" id="ARBA00023268"/>
    </source>
</evidence>
<protein>
    <recommendedName>
        <fullName evidence="6">Ketosynthase family 3 (KS3) domain-containing protein</fullName>
    </recommendedName>
</protein>
<dbReference type="InterPro" id="IPR016039">
    <property type="entry name" value="Thiolase-like"/>
</dbReference>
<dbReference type="InterPro" id="IPR015083">
    <property type="entry name" value="NorB/c/GfsB-D-like_docking"/>
</dbReference>
<dbReference type="InterPro" id="IPR014031">
    <property type="entry name" value="Ketoacyl_synth_C"/>
</dbReference>
<comment type="similarity">
    <text evidence="5">Belongs to the thiolase-like superfamily. Beta-ketoacyl-ACP synthases family.</text>
</comment>
<organism evidence="7 8">
    <name type="scientific">Streptomyces violaceusniger</name>
    <dbReference type="NCBI Taxonomy" id="68280"/>
    <lineage>
        <taxon>Bacteria</taxon>
        <taxon>Bacillati</taxon>
        <taxon>Actinomycetota</taxon>
        <taxon>Actinomycetes</taxon>
        <taxon>Kitasatosporales</taxon>
        <taxon>Streptomycetaceae</taxon>
        <taxon>Streptomyces</taxon>
        <taxon>Streptomyces violaceusniger group</taxon>
    </lineage>
</organism>
<evidence type="ECO:0000256" key="5">
    <source>
        <dbReference type="RuleBase" id="RU003694"/>
    </source>
</evidence>
<dbReference type="Proteomes" id="UP000053413">
    <property type="component" value="Unassembled WGS sequence"/>
</dbReference>
<dbReference type="GO" id="GO:0004312">
    <property type="term" value="F:fatty acid synthase activity"/>
    <property type="evidence" value="ECO:0007669"/>
    <property type="project" value="TreeGrafter"/>
</dbReference>
<dbReference type="InterPro" id="IPR020841">
    <property type="entry name" value="PKS_Beta-ketoAc_synthase_dom"/>
</dbReference>
<dbReference type="InterPro" id="IPR018201">
    <property type="entry name" value="Ketoacyl_synth_AS"/>
</dbReference>
<dbReference type="OrthoDB" id="9778690at2"/>
<dbReference type="InterPro" id="IPR050091">
    <property type="entry name" value="PKS_NRPS_Biosynth_Enz"/>
</dbReference>
<dbReference type="GO" id="GO:0004315">
    <property type="term" value="F:3-oxoacyl-[acyl-carrier-protein] synthase activity"/>
    <property type="evidence" value="ECO:0007669"/>
    <property type="project" value="InterPro"/>
</dbReference>
<dbReference type="GO" id="GO:0006633">
    <property type="term" value="P:fatty acid biosynthetic process"/>
    <property type="evidence" value="ECO:0007669"/>
    <property type="project" value="InterPro"/>
</dbReference>
<sequence length="376" mass="39634">MSDHEKLLGYLRRVTADLHETRQRLQDVEAAAREPIAIVGMSCRYPGGVRTPEEFWELLDGAQDVIAPFPTDRGWDVDAVYDPDPDRPGTSYTREGGFLTDAGDFDADFFGISPREASAMDPQQRLLLEASWEAIERSGIDPVSLKGSQAGVFIGTVAPAYGPRLHRATGGVEGHLMTGTGLSVVSGRVAFTLGLEGPAMTVDTACSSSLVALHLAVQSLRQGECSSALVGGVTVMATPGTFISFSRQRGLAPDGRCKPFSAAADGFGLAEGVGMLFLERLSDAHRDGHPVLAVVRGTAINQDGASSALSAPNGPSQQRMIRAALANAGLTAGEIDVVEAHGTGTTLGDPIEAQALLATYGRDRDEDPKPPRAWPV</sequence>